<feature type="region of interest" description="Disordered" evidence="1">
    <location>
        <begin position="1"/>
        <end position="29"/>
    </location>
</feature>
<dbReference type="EMBL" id="CP036264">
    <property type="protein sequence ID" value="QEF98420.1"/>
    <property type="molecule type" value="Genomic_DNA"/>
</dbReference>
<sequence>MGIASGELGQNDGGKTMEGRMIRGRMMGA</sequence>
<proteinExistence type="predicted"/>
<reference evidence="2 3" key="1">
    <citation type="submission" date="2019-02" db="EMBL/GenBank/DDBJ databases">
        <title>Planctomycetal bacteria perform biofilm scaping via a novel small molecule.</title>
        <authorList>
            <person name="Jeske O."/>
            <person name="Boedeker C."/>
            <person name="Wiegand S."/>
            <person name="Breitling P."/>
            <person name="Kallscheuer N."/>
            <person name="Jogler M."/>
            <person name="Rohde M."/>
            <person name="Petersen J."/>
            <person name="Medema M.H."/>
            <person name="Surup F."/>
            <person name="Jogler C."/>
        </authorList>
    </citation>
    <scope>NUCLEOTIDE SEQUENCE [LARGE SCALE GENOMIC DNA]</scope>
    <source>
        <strain evidence="2 3">Mal15</strain>
    </source>
</reference>
<organism evidence="2 3">
    <name type="scientific">Stieleria maiorica</name>
    <dbReference type="NCBI Taxonomy" id="2795974"/>
    <lineage>
        <taxon>Bacteria</taxon>
        <taxon>Pseudomonadati</taxon>
        <taxon>Planctomycetota</taxon>
        <taxon>Planctomycetia</taxon>
        <taxon>Pirellulales</taxon>
        <taxon>Pirellulaceae</taxon>
        <taxon>Stieleria</taxon>
    </lineage>
</organism>
<name>A0A5B9MEL5_9BACT</name>
<gene>
    <name evidence="2" type="ORF">Mal15_24720</name>
</gene>
<protein>
    <submittedName>
        <fullName evidence="2">Uncharacterized protein</fullName>
    </submittedName>
</protein>
<evidence type="ECO:0000313" key="2">
    <source>
        <dbReference type="EMBL" id="QEF98420.1"/>
    </source>
</evidence>
<evidence type="ECO:0000256" key="1">
    <source>
        <dbReference type="SAM" id="MobiDB-lite"/>
    </source>
</evidence>
<dbReference type="Proteomes" id="UP000321353">
    <property type="component" value="Chromosome"/>
</dbReference>
<dbReference type="AlphaFoldDB" id="A0A5B9MEL5"/>
<keyword evidence="3" id="KW-1185">Reference proteome</keyword>
<evidence type="ECO:0000313" key="3">
    <source>
        <dbReference type="Proteomes" id="UP000321353"/>
    </source>
</evidence>
<dbReference type="KEGG" id="smam:Mal15_24720"/>
<accession>A0A5B9MEL5</accession>